<keyword evidence="1" id="KW-0472">Membrane</keyword>
<keyword evidence="1" id="KW-0812">Transmembrane</keyword>
<reference evidence="2" key="1">
    <citation type="submission" date="2018-02" db="EMBL/GenBank/DDBJ databases">
        <title>Rhizophora mucronata_Transcriptome.</title>
        <authorList>
            <person name="Meera S.P."/>
            <person name="Sreeshan A."/>
            <person name="Augustine A."/>
        </authorList>
    </citation>
    <scope>NUCLEOTIDE SEQUENCE</scope>
    <source>
        <tissue evidence="2">Leaf</tissue>
    </source>
</reference>
<organism evidence="2">
    <name type="scientific">Rhizophora mucronata</name>
    <name type="common">Asiatic mangrove</name>
    <dbReference type="NCBI Taxonomy" id="61149"/>
    <lineage>
        <taxon>Eukaryota</taxon>
        <taxon>Viridiplantae</taxon>
        <taxon>Streptophyta</taxon>
        <taxon>Embryophyta</taxon>
        <taxon>Tracheophyta</taxon>
        <taxon>Spermatophyta</taxon>
        <taxon>Magnoliopsida</taxon>
        <taxon>eudicotyledons</taxon>
        <taxon>Gunneridae</taxon>
        <taxon>Pentapetalae</taxon>
        <taxon>rosids</taxon>
        <taxon>fabids</taxon>
        <taxon>Malpighiales</taxon>
        <taxon>Rhizophoraceae</taxon>
        <taxon>Rhizophora</taxon>
    </lineage>
</organism>
<protein>
    <submittedName>
        <fullName evidence="2">Uncharacterized protein</fullName>
    </submittedName>
</protein>
<dbReference type="AlphaFoldDB" id="A0A2P2P0W4"/>
<proteinExistence type="predicted"/>
<evidence type="ECO:0000313" key="2">
    <source>
        <dbReference type="EMBL" id="MBX48384.1"/>
    </source>
</evidence>
<keyword evidence="1" id="KW-1133">Transmembrane helix</keyword>
<accession>A0A2P2P0W4</accession>
<name>A0A2P2P0W4_RHIMU</name>
<dbReference type="EMBL" id="GGEC01067900">
    <property type="protein sequence ID" value="MBX48384.1"/>
    <property type="molecule type" value="Transcribed_RNA"/>
</dbReference>
<sequence length="42" mass="4929">MGKCKYSLVYSLPFSVMLHCIASWVFSFFSLMFNCKQGSYYN</sequence>
<feature type="transmembrane region" description="Helical" evidence="1">
    <location>
        <begin position="12"/>
        <end position="33"/>
    </location>
</feature>
<evidence type="ECO:0000256" key="1">
    <source>
        <dbReference type="SAM" id="Phobius"/>
    </source>
</evidence>